<comment type="similarity">
    <text evidence="1 6">Belongs to the peptidase S1B family.</text>
</comment>
<feature type="chain" id="PRO_5007358655" description="Serine protease" evidence="6">
    <location>
        <begin position="24"/>
        <end position="281"/>
    </location>
</feature>
<dbReference type="EC" id="3.4.21.-" evidence="6"/>
<keyword evidence="2 6" id="KW-0645">Protease</keyword>
<proteinExistence type="inferred from homology"/>
<feature type="signal peptide" evidence="6">
    <location>
        <begin position="1"/>
        <end position="23"/>
    </location>
</feature>
<dbReference type="InterPro" id="IPR050966">
    <property type="entry name" value="Glutamyl_endopeptidase"/>
</dbReference>
<protein>
    <recommendedName>
        <fullName evidence="6">Serine protease</fullName>
        <ecNumber evidence="6">3.4.21.-</ecNumber>
    </recommendedName>
</protein>
<dbReference type="InterPro" id="IPR009003">
    <property type="entry name" value="Peptidase_S1_PA"/>
</dbReference>
<comment type="caution">
    <text evidence="8">The sequence shown here is derived from an EMBL/GenBank/DDBJ whole genome shotgun (WGS) entry which is preliminary data.</text>
</comment>
<keyword evidence="5 6" id="KW-0720">Serine protease</keyword>
<dbReference type="AlphaFoldDB" id="A0A150WHF0"/>
<gene>
    <name evidence="8" type="ORF">AZI86_16790</name>
</gene>
<evidence type="ECO:0000259" key="7">
    <source>
        <dbReference type="PROSITE" id="PS50240"/>
    </source>
</evidence>
<dbReference type="EMBL" id="LUKE01000005">
    <property type="protein sequence ID" value="KYG62489.1"/>
    <property type="molecule type" value="Genomic_DNA"/>
</dbReference>
<dbReference type="PROSITE" id="PS00134">
    <property type="entry name" value="TRYPSIN_HIS"/>
    <property type="match status" value="1"/>
</dbReference>
<dbReference type="GO" id="GO:0004252">
    <property type="term" value="F:serine-type endopeptidase activity"/>
    <property type="evidence" value="ECO:0007669"/>
    <property type="project" value="InterPro"/>
</dbReference>
<dbReference type="RefSeq" id="WP_061836450.1">
    <property type="nucleotide sequence ID" value="NZ_LUKE01000005.1"/>
</dbReference>
<dbReference type="PRINTS" id="PR00839">
    <property type="entry name" value="V8PROTEASE"/>
</dbReference>
<dbReference type="SUPFAM" id="SSF50494">
    <property type="entry name" value="Trypsin-like serine proteases"/>
    <property type="match status" value="1"/>
</dbReference>
<evidence type="ECO:0000256" key="2">
    <source>
        <dbReference type="ARBA" id="ARBA00022670"/>
    </source>
</evidence>
<dbReference type="PROSITE" id="PS50240">
    <property type="entry name" value="TRYPSIN_DOM"/>
    <property type="match status" value="1"/>
</dbReference>
<feature type="domain" description="Peptidase S1" evidence="7">
    <location>
        <begin position="38"/>
        <end position="281"/>
    </location>
</feature>
<evidence type="ECO:0000256" key="6">
    <source>
        <dbReference type="RuleBase" id="RU004296"/>
    </source>
</evidence>
<organism evidence="8 9">
    <name type="scientific">Bdellovibrio bacteriovorus</name>
    <dbReference type="NCBI Taxonomy" id="959"/>
    <lineage>
        <taxon>Bacteria</taxon>
        <taxon>Pseudomonadati</taxon>
        <taxon>Bdellovibrionota</taxon>
        <taxon>Bdellovibrionia</taxon>
        <taxon>Bdellovibrionales</taxon>
        <taxon>Pseudobdellovibrionaceae</taxon>
        <taxon>Bdellovibrio</taxon>
    </lineage>
</organism>
<keyword evidence="4 6" id="KW-0378">Hydrolase</keyword>
<evidence type="ECO:0000256" key="3">
    <source>
        <dbReference type="ARBA" id="ARBA00022729"/>
    </source>
</evidence>
<evidence type="ECO:0000256" key="1">
    <source>
        <dbReference type="ARBA" id="ARBA00008764"/>
    </source>
</evidence>
<dbReference type="GO" id="GO:0006508">
    <property type="term" value="P:proteolysis"/>
    <property type="evidence" value="ECO:0007669"/>
    <property type="project" value="UniProtKB-KW"/>
</dbReference>
<dbReference type="SMART" id="SM00020">
    <property type="entry name" value="Tryp_SPc"/>
    <property type="match status" value="1"/>
</dbReference>
<dbReference type="Pfam" id="PF13365">
    <property type="entry name" value="Trypsin_2"/>
    <property type="match status" value="1"/>
</dbReference>
<keyword evidence="3 6" id="KW-0732">Signal</keyword>
<accession>A0A150WHF0</accession>
<evidence type="ECO:0000313" key="8">
    <source>
        <dbReference type="EMBL" id="KYG62489.1"/>
    </source>
</evidence>
<dbReference type="InterPro" id="IPR008256">
    <property type="entry name" value="Peptidase_S1B"/>
</dbReference>
<dbReference type="PANTHER" id="PTHR15462">
    <property type="entry name" value="SERINE PROTEASE"/>
    <property type="match status" value="1"/>
</dbReference>
<evidence type="ECO:0000313" key="9">
    <source>
        <dbReference type="Proteomes" id="UP000075320"/>
    </source>
</evidence>
<reference evidence="8 9" key="1">
    <citation type="submission" date="2016-03" db="EMBL/GenBank/DDBJ databases">
        <authorList>
            <person name="Ploux O."/>
        </authorList>
    </citation>
    <scope>NUCLEOTIDE SEQUENCE [LARGE SCALE GENOMIC DNA]</scope>
    <source>
        <strain evidence="8 9">R0</strain>
    </source>
</reference>
<dbReference type="PANTHER" id="PTHR15462:SF8">
    <property type="entry name" value="SERINE PROTEASE"/>
    <property type="match status" value="1"/>
</dbReference>
<dbReference type="InterPro" id="IPR018114">
    <property type="entry name" value="TRYPSIN_HIS"/>
</dbReference>
<evidence type="ECO:0000256" key="4">
    <source>
        <dbReference type="ARBA" id="ARBA00022801"/>
    </source>
</evidence>
<dbReference type="InterPro" id="IPR001254">
    <property type="entry name" value="Trypsin_dom"/>
</dbReference>
<dbReference type="InterPro" id="IPR043504">
    <property type="entry name" value="Peptidase_S1_PA_chymotrypsin"/>
</dbReference>
<name>A0A150WHF0_BDEBC</name>
<evidence type="ECO:0000256" key="5">
    <source>
        <dbReference type="ARBA" id="ARBA00022825"/>
    </source>
</evidence>
<dbReference type="Gene3D" id="2.40.10.10">
    <property type="entry name" value="Trypsin-like serine proteases"/>
    <property type="match status" value="2"/>
</dbReference>
<keyword evidence="9" id="KW-1185">Reference proteome</keyword>
<dbReference type="Proteomes" id="UP000075320">
    <property type="component" value="Unassembled WGS sequence"/>
</dbReference>
<sequence length="281" mass="30805">MKLKLLLPMVALFGQILGCSYDAAPQAFEGNLDDANHVIYGDYSMEELPKEQPYRGALVSLFERKTLQSLKTGQIYRVDEKFGGQELPWAEQSSASYCSGILVAPDMVLTAGHCLSSPYSCENLQLVFNYNIMNDSQEFEVRDCKAVVKTVVDVAGKGLDYALLQISEPVQVDMPEVIERPLSVGEKVYALGDPLGSYKKKSSGEVRSLLRTNGIYETTLDVFEGNSGSPVFSSKGDRLVGILSSGERDFSEDGGVKICGVRDCSGELVIPWTKILEDSKK</sequence>